<accession>A0ABX5F6I6</accession>
<name>A0ABX5F6I6_9FLAO</name>
<dbReference type="InterPro" id="IPR001791">
    <property type="entry name" value="Laminin_G"/>
</dbReference>
<dbReference type="PANTHER" id="PTHR24273">
    <property type="entry name" value="FI04643P-RELATED"/>
    <property type="match status" value="1"/>
</dbReference>
<keyword evidence="2" id="KW-0677">Repeat</keyword>
<evidence type="ECO:0000256" key="2">
    <source>
        <dbReference type="ARBA" id="ARBA00022737"/>
    </source>
</evidence>
<feature type="domain" description="HYR" evidence="4">
    <location>
        <begin position="963"/>
        <end position="1053"/>
    </location>
</feature>
<dbReference type="SMART" id="SM00560">
    <property type="entry name" value="LamGL"/>
    <property type="match status" value="1"/>
</dbReference>
<dbReference type="SUPFAM" id="SSF49899">
    <property type="entry name" value="Concanavalin A-like lectins/glucanases"/>
    <property type="match status" value="1"/>
</dbReference>
<keyword evidence="1" id="KW-0732">Signal</keyword>
<evidence type="ECO:0000313" key="6">
    <source>
        <dbReference type="Proteomes" id="UP000237771"/>
    </source>
</evidence>
<evidence type="ECO:0000256" key="1">
    <source>
        <dbReference type="ARBA" id="ARBA00022729"/>
    </source>
</evidence>
<proteinExistence type="predicted"/>
<organism evidence="5 6">
    <name type="scientific">Flavobacterium granuli</name>
    <dbReference type="NCBI Taxonomy" id="280093"/>
    <lineage>
        <taxon>Bacteria</taxon>
        <taxon>Pseudomonadati</taxon>
        <taxon>Bacteroidota</taxon>
        <taxon>Flavobacteriia</taxon>
        <taxon>Flavobacteriales</taxon>
        <taxon>Flavobacteriaceae</taxon>
        <taxon>Flavobacterium</taxon>
    </lineage>
</organism>
<keyword evidence="3" id="KW-1015">Disulfide bond</keyword>
<dbReference type="InterPro" id="IPR013320">
    <property type="entry name" value="ConA-like_dom_sf"/>
</dbReference>
<dbReference type="CDD" id="cd00110">
    <property type="entry name" value="LamG"/>
    <property type="match status" value="1"/>
</dbReference>
<keyword evidence="6" id="KW-1185">Reference proteome</keyword>
<comment type="caution">
    <text evidence="5">The sequence shown here is derived from an EMBL/GenBank/DDBJ whole genome shotgun (WGS) entry which is preliminary data.</text>
</comment>
<gene>
    <name evidence="5" type="ORF">BC624_101552</name>
</gene>
<dbReference type="InterPro" id="IPR003410">
    <property type="entry name" value="HYR_dom"/>
</dbReference>
<reference evidence="5 6" key="1">
    <citation type="submission" date="2018-03" db="EMBL/GenBank/DDBJ databases">
        <title>Genomic Encyclopedia of Archaeal and Bacterial Type Strains, Phase II (KMG-II): from individual species to whole genera.</title>
        <authorList>
            <person name="Goeker M."/>
        </authorList>
    </citation>
    <scope>NUCLEOTIDE SEQUENCE [LARGE SCALE GENOMIC DNA]</scope>
    <source>
        <strain evidence="5 6">DSM 17797</strain>
    </source>
</reference>
<evidence type="ECO:0000256" key="3">
    <source>
        <dbReference type="ARBA" id="ARBA00023157"/>
    </source>
</evidence>
<evidence type="ECO:0000313" key="5">
    <source>
        <dbReference type="EMBL" id="PRZ28259.1"/>
    </source>
</evidence>
<dbReference type="PROSITE" id="PS50825">
    <property type="entry name" value="HYR"/>
    <property type="match status" value="2"/>
</dbReference>
<dbReference type="RefSeq" id="WP_106357400.1">
    <property type="nucleotide sequence ID" value="NZ_PVUB01000001.1"/>
</dbReference>
<dbReference type="EMBL" id="PVUB01000001">
    <property type="protein sequence ID" value="PRZ28259.1"/>
    <property type="molecule type" value="Genomic_DNA"/>
</dbReference>
<sequence>MKEKYFFIILLLLSSLYSFGQVIGDYQSKATGNWNSALSWQTWNGTWTDATSYPGQFPGSYSVTIKVGDTITISSNLSTALMGSVIINGQLNLNPPNPYNITLSTLNLIIDGGLLNFNGPQISLNLPLRPSPSPSPFIELKNSGSIGGSCTHNDEILIGNQIYAVCKSTGSSDYVTFGKITTSGGTINAVITLPTTNSSSCKDQLVTLEGHYGGAAGNIVNYNWIITDPNGKIIPISSGILSSNSDITTSSFSPNIFGNYLISFTVTTDISGINFSNTLTTAIVIEDIESPTLTPIVDKNENVGASCSFNIPDYTSFTTAADNCTAVGSIIKTQSPVSGTIINGHNTTQLITITANDGNGNTNTTSFTITLKDTTNPVLTAEASQNTTLNASCIVSIPNLVDGSSATDNCAGTIITQSPAAGTTQAAVHNGTINVTVTATDAAGNMDSEIVVITAKDLTDPVLTAEASQNTTLNASCIVTIPNLVDGSSATDNCAGTIITQSPAAGTTQAAVHNGTIDVTVTATDAAGNMDSEIVVITAKDLTDPVLTAEASQNATLNASCIVTIPNMIDGSSATDNCTGTTITQSPAAGTTQAAVHNGTIDVTVTATDAAGNINSEIVVITAKDLTDPVLTAEASQNATLNASCIVTIPNLVDGSSATDNCTGTTITQSPAAGTTQAAVHNGTINVTVTATDAAGNMNSEIVVITAKDLTDPVLTAEASQNATLNASCIVSIPNLVDGSSATDNCTGTTITQSPAAGTTQAAVHNGTINVTVTATDAAGNMDSEIVVITAKDLTAPVLTVGANQTANTNAGLCTASIAVTNATFSDNCSGATISYSLSGATTKTTTAGQVGTYIFNRGTTAILYTVTDAAGTTTIGTKTITVTDNIKPTITAPPAITTTTNTACTATGVVLGSPTTADNCAVASVTNNHPSTSYPLGNTTVIWTVTDTSGNTATANQIVSVTDNLPPTITCPGNKTANTSANGTGDCSTTVTLGTPTTSDNCGISSVVSKVAGNTINPATYQFPIGVTTVTWTVTDNAGLTATCNQTVTVIDDENPSISCPGDQNVTYNTNCQFILQDYTSLATTSDNCDSNLSITQSPAPGSLVSAAITTVTLTAKDGANRTRSCTFKVIAIDDIAPTAVCKSYVTAFLSSNGTINIAALNLDNGSSDNCGIVNMTVFPNSFNCSNVGENSVTFTVFDNAGNSDSCTATINIVDNTPPTMLCKNYVVVVDAITRVATIKASNVDNGSNDACGIASLSVSPSVFPDSPNVYTTTTTLTAIDVNGNSNSCVATITVEPPKNLFTYLTGEIVNPIPDNPQPPSALVEVTACPGGITVPKDIKFTIQAIGTYDLQASNILNWEYSNDNGETWILIPNTAGLLTYTLTGLTSDTFVRLKIQELNDLGEFITKTSAEAYARFLPPGEPPIIVSHTALDICLNDSVTVSAESFYDQAAGQFGKGGKFNYAQPDGWRVNGIDGFFPASGNNTTETTWKESNGGTNRTFSGIFYDTSDNTKFAMSNGIGNITTLETPVFSTIGMTSSEAIMQFYTAYYFCNGGSGKIELSFNAGDTYTVTLNTMEGDNLTSGNTTGVHVVDPNGQCQNNKRYPAADPFRLTRLDLGQYAGLSGLRVKFTFTGSSSQCGNVSFPNHPSSKCKNNTTYNVASGWAIDDVGFAFAQVDDELEWTDEDGTVIATGTTATVTPVTPGIREYGVTTLVNGCRTYNSSGTNYININTSLAYAGEDYSPLASNCGESELQLNAYDNSKTAVSNFTKGAWKNNLYVVPNTAAGDTDYPGTGVTGIWSIVSSSFSSCGNSASFSSATDPDAIFTADPGSYTLRWTLTNGCYDELNVTLIDCKTVDFDGTNDYVSFKNNYNSNSNFSIEVWVKPNSVSNTRTVFSRKDAGNNTKGYDLSIVNGQVRFNWYNSFGSGTVSTGSHSIGTDRWYHLAVTFNGSIYKLYIDGIELGSTNGTAADQTADTIEALLGAMDQTSPSKPTNYFHGWIDELKIWNKALSIQHIRQMMNQEIDVLGSDVGGVVIPLKIYGSDYDNNGSEDDSLLWSDLLGYYRMTVTCGSLDAFKGISGRLHNINSSEQQTAPIPYTTRVSNQNWDTDNTWTNFSVWNVPNSKGINNESIDWNIVKTNHKVISNAQDLTLLGLIVQSNSLIITNAGVQDETNQGHGLWITHYLKLDGFMDLVGESQLVQKRYTSTQYSESIFDEASSGYIERDQQGQRNSFNYNYWSSPVSANNSTYTVAGVLRDGTDAANPKTITFGDGAYFADGALSSPIKISNRWILTYNATTPDSNSEWANFYQWKRVGSAAPIKVGDGFSMKGTDGTAAIDATQNYVFVGKPNSGDITTSFLTKDQTYLIGNPYPSALDADAFIRSNLNGCDGCTGATSTFNGVLYFWDHFGLSNNHLLAQYEGGYAIYSLAGGLPAVDDSSLTSGTSNPGSRTPGRYIPVGQAFFVDATPNPSLQGSISTATTPGYIYFKNSQRAFMRETSGSSIFMKTAATKNSKEQNSLEDKRLKIRLGFLSPTGSHRQILLTADANTTNQFDIGYDAQMIDMTKNDIYWEMNDRPFAIQAIPDINKEQTIPLGISLAAEGTVTIKIDALENIPTTLEIYLYDKLTQIYHDIRNKDFSISLPIGEYNKRFSLQFKNETLISDVVNSNEEFTVFYSNNNKMLNIINKLIDTKVTKVYVFNILGQNLGNWEIKDQKQNYIQIPIKNINKAIYIVKIITDKGDFSKKINIE</sequence>
<dbReference type="Pfam" id="PF13385">
    <property type="entry name" value="Laminin_G_3"/>
    <property type="match status" value="1"/>
</dbReference>
<evidence type="ECO:0000259" key="4">
    <source>
        <dbReference type="PROSITE" id="PS50825"/>
    </source>
</evidence>
<protein>
    <submittedName>
        <fullName evidence="5">Secreted protein (Por secretion system target)</fullName>
    </submittedName>
</protein>
<dbReference type="PANTHER" id="PTHR24273:SF32">
    <property type="entry name" value="HYALIN"/>
    <property type="match status" value="1"/>
</dbReference>
<dbReference type="Gene3D" id="2.60.120.200">
    <property type="match status" value="1"/>
</dbReference>
<dbReference type="SMART" id="SM00282">
    <property type="entry name" value="LamG"/>
    <property type="match status" value="1"/>
</dbReference>
<feature type="domain" description="HYR" evidence="4">
    <location>
        <begin position="1134"/>
        <end position="1216"/>
    </location>
</feature>
<dbReference type="Pfam" id="PF02494">
    <property type="entry name" value="HYR"/>
    <property type="match status" value="3"/>
</dbReference>
<dbReference type="Proteomes" id="UP000237771">
    <property type="component" value="Unassembled WGS sequence"/>
</dbReference>
<dbReference type="InterPro" id="IPR006558">
    <property type="entry name" value="LamG-like"/>
</dbReference>